<evidence type="ECO:0000313" key="2">
    <source>
        <dbReference type="Proteomes" id="UP000016608"/>
    </source>
</evidence>
<sequence length="44" mass="5614">MNSKNIKEIFKIKERFFIWKKCFMTYPEYLHLYVKTVIIRKQEK</sequence>
<keyword evidence="2" id="KW-1185">Reference proteome</keyword>
<dbReference type="PATRIC" id="fig|1256908.3.peg.1050"/>
<protein>
    <submittedName>
        <fullName evidence="1">Uncharacterized protein</fullName>
    </submittedName>
</protein>
<gene>
    <name evidence="1" type="ORF">HMPREF0373_01140</name>
</gene>
<dbReference type="AlphaFoldDB" id="U2R746"/>
<name>U2R746_EUBRA</name>
<proteinExistence type="predicted"/>
<dbReference type="Proteomes" id="UP000016608">
    <property type="component" value="Unassembled WGS sequence"/>
</dbReference>
<dbReference type="HOGENOM" id="CLU_3216445_0_0_9"/>
<organism evidence="1 2">
    <name type="scientific">Eubacterium ramulus ATCC 29099</name>
    <dbReference type="NCBI Taxonomy" id="1256908"/>
    <lineage>
        <taxon>Bacteria</taxon>
        <taxon>Bacillati</taxon>
        <taxon>Bacillota</taxon>
        <taxon>Clostridia</taxon>
        <taxon>Eubacteriales</taxon>
        <taxon>Eubacteriaceae</taxon>
        <taxon>Eubacterium</taxon>
    </lineage>
</organism>
<dbReference type="EMBL" id="AWVJ01000069">
    <property type="protein sequence ID" value="ERK49443.1"/>
    <property type="molecule type" value="Genomic_DNA"/>
</dbReference>
<comment type="caution">
    <text evidence="1">The sequence shown here is derived from an EMBL/GenBank/DDBJ whole genome shotgun (WGS) entry which is preliminary data.</text>
</comment>
<reference evidence="1 2" key="1">
    <citation type="submission" date="2013-06" db="EMBL/GenBank/DDBJ databases">
        <authorList>
            <person name="Weinstock G."/>
            <person name="Sodergren E."/>
            <person name="Lobos E.A."/>
            <person name="Fulton L."/>
            <person name="Fulton R."/>
            <person name="Courtney L."/>
            <person name="Fronick C."/>
            <person name="O'Laughlin M."/>
            <person name="Godfrey J."/>
            <person name="Wilson R.M."/>
            <person name="Miner T."/>
            <person name="Farmer C."/>
            <person name="Delehaunty K."/>
            <person name="Cordes M."/>
            <person name="Minx P."/>
            <person name="Tomlinson C."/>
            <person name="Chen J."/>
            <person name="Wollam A."/>
            <person name="Pepin K.H."/>
            <person name="Bhonagiri V."/>
            <person name="Zhang X."/>
            <person name="Warren W."/>
            <person name="Mitreva M."/>
            <person name="Mardis E.R."/>
            <person name="Wilson R.K."/>
        </authorList>
    </citation>
    <scope>NUCLEOTIDE SEQUENCE [LARGE SCALE GENOMIC DNA]</scope>
    <source>
        <strain evidence="1 2">ATCC 29099</strain>
    </source>
</reference>
<evidence type="ECO:0000313" key="1">
    <source>
        <dbReference type="EMBL" id="ERK49443.1"/>
    </source>
</evidence>
<accession>U2R746</accession>